<proteinExistence type="predicted"/>
<name>A0A4Y2BH99_ARAVE</name>
<evidence type="ECO:0000313" key="2">
    <source>
        <dbReference type="Proteomes" id="UP000499080"/>
    </source>
</evidence>
<reference evidence="1 2" key="1">
    <citation type="journal article" date="2019" name="Sci. Rep.">
        <title>Orb-weaving spider Araneus ventricosus genome elucidates the spidroin gene catalogue.</title>
        <authorList>
            <person name="Kono N."/>
            <person name="Nakamura H."/>
            <person name="Ohtoshi R."/>
            <person name="Moran D.A.P."/>
            <person name="Shinohara A."/>
            <person name="Yoshida Y."/>
            <person name="Fujiwara M."/>
            <person name="Mori M."/>
            <person name="Tomita M."/>
            <person name="Arakawa K."/>
        </authorList>
    </citation>
    <scope>NUCLEOTIDE SEQUENCE [LARGE SCALE GENOMIC DNA]</scope>
</reference>
<dbReference type="EMBL" id="BGPR01000080">
    <property type="protein sequence ID" value="GBL91620.1"/>
    <property type="molecule type" value="Genomic_DNA"/>
</dbReference>
<protein>
    <submittedName>
        <fullName evidence="1">Uncharacterized protein</fullName>
    </submittedName>
</protein>
<comment type="caution">
    <text evidence="1">The sequence shown here is derived from an EMBL/GenBank/DDBJ whole genome shotgun (WGS) entry which is preliminary data.</text>
</comment>
<keyword evidence="2" id="KW-1185">Reference proteome</keyword>
<dbReference type="AlphaFoldDB" id="A0A4Y2BH99"/>
<organism evidence="1 2">
    <name type="scientific">Araneus ventricosus</name>
    <name type="common">Orbweaver spider</name>
    <name type="synonym">Epeira ventricosa</name>
    <dbReference type="NCBI Taxonomy" id="182803"/>
    <lineage>
        <taxon>Eukaryota</taxon>
        <taxon>Metazoa</taxon>
        <taxon>Ecdysozoa</taxon>
        <taxon>Arthropoda</taxon>
        <taxon>Chelicerata</taxon>
        <taxon>Arachnida</taxon>
        <taxon>Araneae</taxon>
        <taxon>Araneomorphae</taxon>
        <taxon>Entelegynae</taxon>
        <taxon>Araneoidea</taxon>
        <taxon>Araneidae</taxon>
        <taxon>Araneus</taxon>
    </lineage>
</organism>
<dbReference type="Proteomes" id="UP000499080">
    <property type="component" value="Unassembled WGS sequence"/>
</dbReference>
<accession>A0A4Y2BH99</accession>
<gene>
    <name evidence="1" type="ORF">AVEN_23670_1</name>
</gene>
<sequence>MVFKSGGAAGHSMLNLVILSTRSALPPRIWVILALSPCEVKLLPVLHNYQGCHILDYDSLTVPDGNTCRSMHPPKVMSQLTQLLPSCEFLSQMFDGWQGSSTFSPN</sequence>
<evidence type="ECO:0000313" key="1">
    <source>
        <dbReference type="EMBL" id="GBL91620.1"/>
    </source>
</evidence>